<feature type="domain" description="AB hydrolase-1" evidence="2">
    <location>
        <begin position="27"/>
        <end position="270"/>
    </location>
</feature>
<dbReference type="AlphaFoldDB" id="A0A5N1J9A6"/>
<dbReference type="RefSeq" id="WP_150901710.1">
    <property type="nucleotide sequence ID" value="NZ_VTWT01000001.1"/>
</dbReference>
<dbReference type="GO" id="GO:0016787">
    <property type="term" value="F:hydrolase activity"/>
    <property type="evidence" value="ECO:0007669"/>
    <property type="project" value="UniProtKB-KW"/>
</dbReference>
<dbReference type="SUPFAM" id="SSF53474">
    <property type="entry name" value="alpha/beta-Hydrolases"/>
    <property type="match status" value="1"/>
</dbReference>
<sequence>MEFEEKTYQVNKVTLHTREAGPADGTLMLFLHGFPEFWYGWKHQLAYFAANGFRVIAPDQRGYNLSSKPQGEAAYHLNILSTDIAELIKQVTNQKVILTGHDWGGAVAWTVADRYPELLEKLIVLNMPHPEVMKSFLKSHPKQMLKSWYAGFFQLPWLPEAVCKAFNYKILELSMTTSAAKNAFSSEDLKYYKTAWKHPGALKAMLHWYRANPVARLEISESIEVPTLLLWGKKDTFLSEEMALPSIEKCTNGQLIFLKDASHWLHHENPELVNRFMFNFVKAS</sequence>
<dbReference type="Pfam" id="PF00561">
    <property type="entry name" value="Abhydrolase_1"/>
    <property type="match status" value="1"/>
</dbReference>
<proteinExistence type="predicted"/>
<accession>A0A5N1J9A6</accession>
<dbReference type="Gene3D" id="3.40.50.1820">
    <property type="entry name" value="alpha/beta hydrolase"/>
    <property type="match status" value="1"/>
</dbReference>
<dbReference type="PANTHER" id="PTHR43329">
    <property type="entry name" value="EPOXIDE HYDROLASE"/>
    <property type="match status" value="1"/>
</dbReference>
<keyword evidence="1 3" id="KW-0378">Hydrolase</keyword>
<dbReference type="InterPro" id="IPR000073">
    <property type="entry name" value="AB_hydrolase_1"/>
</dbReference>
<keyword evidence="4" id="KW-1185">Reference proteome</keyword>
<organism evidence="3 4">
    <name type="scientific">Adhaeribacter soli</name>
    <dbReference type="NCBI Taxonomy" id="2607655"/>
    <lineage>
        <taxon>Bacteria</taxon>
        <taxon>Pseudomonadati</taxon>
        <taxon>Bacteroidota</taxon>
        <taxon>Cytophagia</taxon>
        <taxon>Cytophagales</taxon>
        <taxon>Hymenobacteraceae</taxon>
        <taxon>Adhaeribacter</taxon>
    </lineage>
</organism>
<reference evidence="3 4" key="1">
    <citation type="submission" date="2019-09" db="EMBL/GenBank/DDBJ databases">
        <title>Genome sequence of Adhaeribacter sp. M2.</title>
        <authorList>
            <person name="Srinivasan S."/>
        </authorList>
    </citation>
    <scope>NUCLEOTIDE SEQUENCE [LARGE SCALE GENOMIC DNA]</scope>
    <source>
        <strain evidence="3 4">M2</strain>
    </source>
</reference>
<dbReference type="PRINTS" id="PR00111">
    <property type="entry name" value="ABHYDROLASE"/>
</dbReference>
<name>A0A5N1J9A6_9BACT</name>
<dbReference type="InterPro" id="IPR000639">
    <property type="entry name" value="Epox_hydrolase-like"/>
</dbReference>
<dbReference type="EMBL" id="VTWT01000001">
    <property type="protein sequence ID" value="KAA9345568.1"/>
    <property type="molecule type" value="Genomic_DNA"/>
</dbReference>
<protein>
    <submittedName>
        <fullName evidence="3">Alpha/beta hydrolase</fullName>
    </submittedName>
</protein>
<dbReference type="InterPro" id="IPR029058">
    <property type="entry name" value="AB_hydrolase_fold"/>
</dbReference>
<evidence type="ECO:0000313" key="3">
    <source>
        <dbReference type="EMBL" id="KAA9345568.1"/>
    </source>
</evidence>
<evidence type="ECO:0000256" key="1">
    <source>
        <dbReference type="ARBA" id="ARBA00022801"/>
    </source>
</evidence>
<evidence type="ECO:0000313" key="4">
    <source>
        <dbReference type="Proteomes" id="UP000326570"/>
    </source>
</evidence>
<gene>
    <name evidence="3" type="ORF">F0P94_00310</name>
</gene>
<dbReference type="PRINTS" id="PR00412">
    <property type="entry name" value="EPOXHYDRLASE"/>
</dbReference>
<dbReference type="Proteomes" id="UP000326570">
    <property type="component" value="Unassembled WGS sequence"/>
</dbReference>
<comment type="caution">
    <text evidence="3">The sequence shown here is derived from an EMBL/GenBank/DDBJ whole genome shotgun (WGS) entry which is preliminary data.</text>
</comment>
<evidence type="ECO:0000259" key="2">
    <source>
        <dbReference type="Pfam" id="PF00561"/>
    </source>
</evidence>